<reference evidence="3 4" key="1">
    <citation type="journal article" date="2015" name="Biotechnol. Biofuels">
        <title>Enhanced degradation of softwood versus hardwood by the white-rot fungus Pycnoporus coccineus.</title>
        <authorList>
            <person name="Couturier M."/>
            <person name="Navarro D."/>
            <person name="Chevret D."/>
            <person name="Henrissat B."/>
            <person name="Piumi F."/>
            <person name="Ruiz-Duenas F.J."/>
            <person name="Martinez A.T."/>
            <person name="Grigoriev I.V."/>
            <person name="Riley R."/>
            <person name="Lipzen A."/>
            <person name="Berrin J.G."/>
            <person name="Master E.R."/>
            <person name="Rosso M.N."/>
        </authorList>
    </citation>
    <scope>NUCLEOTIDE SEQUENCE [LARGE SCALE GENOMIC DNA]</scope>
    <source>
        <strain evidence="3 4">BRFM310</strain>
    </source>
</reference>
<feature type="transmembrane region" description="Helical" evidence="2">
    <location>
        <begin position="126"/>
        <end position="148"/>
    </location>
</feature>
<evidence type="ECO:0000313" key="4">
    <source>
        <dbReference type="Proteomes" id="UP000193067"/>
    </source>
</evidence>
<evidence type="ECO:0000256" key="2">
    <source>
        <dbReference type="SAM" id="Phobius"/>
    </source>
</evidence>
<feature type="transmembrane region" description="Helical" evidence="2">
    <location>
        <begin position="208"/>
        <end position="229"/>
    </location>
</feature>
<accession>A0A1Y2J053</accession>
<feature type="transmembrane region" description="Helical" evidence="2">
    <location>
        <begin position="97"/>
        <end position="119"/>
    </location>
</feature>
<dbReference type="EMBL" id="KZ084092">
    <property type="protein sequence ID" value="OSD05841.1"/>
    <property type="molecule type" value="Genomic_DNA"/>
</dbReference>
<dbReference type="STRING" id="1353009.A0A1Y2J053"/>
<evidence type="ECO:0000256" key="1">
    <source>
        <dbReference type="SAM" id="MobiDB-lite"/>
    </source>
</evidence>
<gene>
    <name evidence="3" type="ORF">PYCCODRAFT_1443198</name>
</gene>
<keyword evidence="2" id="KW-1133">Transmembrane helix</keyword>
<feature type="transmembrane region" description="Helical" evidence="2">
    <location>
        <begin position="47"/>
        <end position="77"/>
    </location>
</feature>
<keyword evidence="2" id="KW-0812">Transmembrane</keyword>
<name>A0A1Y2J053_TRAC3</name>
<sequence>MAFTAAESKLVSIFVQSILYGIYVTLFFTTTDALLRRREGCGTLRHDMVFVSLLMFVVATMHVATNFSRIILAFVVHADAPGGPAAFFNELSNFTQMFGSTLYVIQTLLGDGMVLYRCYLVWERKVAVVVIPCLLLLGSTATGIGILYSFDKVVPQASIFVVQLNRWITAFFSMTLVTNFICTALVAYRVWSMNRSTLSFRQHKLRPIMVLIVESGAFYSATLLALLILYNVDSWFQYVVLDAVSAIVGIVFSLIMRRIATGISTVEGETALVEPSAIASGIQLSRTSFRGGTKGGTEPESPGEGA</sequence>
<keyword evidence="4" id="KW-1185">Reference proteome</keyword>
<feature type="transmembrane region" description="Helical" evidence="2">
    <location>
        <begin position="168"/>
        <end position="188"/>
    </location>
</feature>
<dbReference type="OrthoDB" id="3354175at2759"/>
<feature type="region of interest" description="Disordered" evidence="1">
    <location>
        <begin position="287"/>
        <end position="306"/>
    </location>
</feature>
<organism evidence="3 4">
    <name type="scientific">Trametes coccinea (strain BRFM310)</name>
    <name type="common">Pycnoporus coccineus</name>
    <dbReference type="NCBI Taxonomy" id="1353009"/>
    <lineage>
        <taxon>Eukaryota</taxon>
        <taxon>Fungi</taxon>
        <taxon>Dikarya</taxon>
        <taxon>Basidiomycota</taxon>
        <taxon>Agaricomycotina</taxon>
        <taxon>Agaricomycetes</taxon>
        <taxon>Polyporales</taxon>
        <taxon>Polyporaceae</taxon>
        <taxon>Trametes</taxon>
    </lineage>
</organism>
<dbReference type="Proteomes" id="UP000193067">
    <property type="component" value="Unassembled WGS sequence"/>
</dbReference>
<feature type="transmembrane region" description="Helical" evidence="2">
    <location>
        <begin position="13"/>
        <end position="35"/>
    </location>
</feature>
<feature type="transmembrane region" description="Helical" evidence="2">
    <location>
        <begin position="235"/>
        <end position="255"/>
    </location>
</feature>
<evidence type="ECO:0000313" key="3">
    <source>
        <dbReference type="EMBL" id="OSD05841.1"/>
    </source>
</evidence>
<proteinExistence type="predicted"/>
<keyword evidence="2" id="KW-0472">Membrane</keyword>
<dbReference type="AlphaFoldDB" id="A0A1Y2J053"/>
<protein>
    <submittedName>
        <fullName evidence="3">Uncharacterized protein</fullName>
    </submittedName>
</protein>